<feature type="repeat" description="ARM" evidence="4">
    <location>
        <begin position="52"/>
        <end position="92"/>
    </location>
</feature>
<feature type="compositionally biased region" description="Low complexity" evidence="5">
    <location>
        <begin position="369"/>
        <end position="379"/>
    </location>
</feature>
<evidence type="ECO:0000313" key="7">
    <source>
        <dbReference type="Proteomes" id="UP001153069"/>
    </source>
</evidence>
<gene>
    <name evidence="6" type="ORF">SEMRO_2493_G329210.1</name>
</gene>
<dbReference type="AlphaFoldDB" id="A0A9N8EYY6"/>
<dbReference type="OrthoDB" id="29145at2759"/>
<dbReference type="InterPro" id="IPR011989">
    <property type="entry name" value="ARM-like"/>
</dbReference>
<feature type="repeat" description="ARM" evidence="4">
    <location>
        <begin position="132"/>
        <end position="161"/>
    </location>
</feature>
<protein>
    <submittedName>
        <fullName evidence="6">Importin subunit alpha</fullName>
    </submittedName>
</protein>
<dbReference type="PROSITE" id="PS50176">
    <property type="entry name" value="ARM_REPEAT"/>
    <property type="match status" value="3"/>
</dbReference>
<evidence type="ECO:0000313" key="6">
    <source>
        <dbReference type="EMBL" id="CAB9529398.1"/>
    </source>
</evidence>
<keyword evidence="3" id="KW-0653">Protein transport</keyword>
<evidence type="ECO:0000256" key="4">
    <source>
        <dbReference type="PROSITE-ProRule" id="PRU00259"/>
    </source>
</evidence>
<proteinExistence type="inferred from homology"/>
<evidence type="ECO:0000256" key="1">
    <source>
        <dbReference type="ARBA" id="ARBA00010394"/>
    </source>
</evidence>
<dbReference type="GO" id="GO:0015031">
    <property type="term" value="P:protein transport"/>
    <property type="evidence" value="ECO:0007669"/>
    <property type="project" value="UniProtKB-KW"/>
</dbReference>
<dbReference type="Gene3D" id="1.25.10.10">
    <property type="entry name" value="Leucine-rich Repeat Variant"/>
    <property type="match status" value="1"/>
</dbReference>
<comment type="caution">
    <text evidence="6">The sequence shown here is derived from an EMBL/GenBank/DDBJ whole genome shotgun (WGS) entry which is preliminary data.</text>
</comment>
<name>A0A9N8EYY6_9STRA</name>
<dbReference type="SUPFAM" id="SSF48371">
    <property type="entry name" value="ARM repeat"/>
    <property type="match status" value="1"/>
</dbReference>
<keyword evidence="2" id="KW-0813">Transport</keyword>
<accession>A0A9N8EYY6</accession>
<feature type="repeat" description="ARM" evidence="4">
    <location>
        <begin position="92"/>
        <end position="124"/>
    </location>
</feature>
<reference evidence="6" key="1">
    <citation type="submission" date="2020-06" db="EMBL/GenBank/DDBJ databases">
        <authorList>
            <consortium name="Plant Systems Biology data submission"/>
        </authorList>
    </citation>
    <scope>NUCLEOTIDE SEQUENCE</scope>
    <source>
        <strain evidence="6">D6</strain>
    </source>
</reference>
<dbReference type="EMBL" id="CAICTM010002491">
    <property type="protein sequence ID" value="CAB9529398.1"/>
    <property type="molecule type" value="Genomic_DNA"/>
</dbReference>
<dbReference type="Pfam" id="PF00514">
    <property type="entry name" value="Arm"/>
    <property type="match status" value="3"/>
</dbReference>
<dbReference type="Proteomes" id="UP001153069">
    <property type="component" value="Unassembled WGS sequence"/>
</dbReference>
<dbReference type="SMART" id="SM00185">
    <property type="entry name" value="ARM"/>
    <property type="match status" value="5"/>
</dbReference>
<sequence length="417" mass="44943">MTTEALKTGIPEWAAGLLSSDLREQERCAVEIRRLLSSGDSKVPFEDLIQAGVVPSLVKLLTKPSLQEDAVWALSNLASGPSKSSKALIDHGAIPALVQLLSTTNDVVIQDHAVMGLGNLASGNGDAIVKAGGLTTLLDLLQEPRQSLDMVRQATWALGMLYREPPNTLDSIQQALPTLQKLLDHKDEEVLGDTVWAYAHILADSSDIHNIIGAVVESGDGKVVSKLVEFLHNDNTSIQRAALKALAGIAAGNDHHIQSILDCKNSLTDLQKVIAAGDNEEEALRVVANLCGGITSIQVVIDSEIVRFLMQMIQNGGAPLWKKKPAAEGILCLARSANTAQMRYLISEGYEKWKTTMTELVPNLPPPRININSKRSSSSLGDSTKLAASPKRPKAKEAAASQSAKWQRKEGERLERN</sequence>
<keyword evidence="7" id="KW-1185">Reference proteome</keyword>
<evidence type="ECO:0000256" key="2">
    <source>
        <dbReference type="ARBA" id="ARBA00022448"/>
    </source>
</evidence>
<evidence type="ECO:0000256" key="5">
    <source>
        <dbReference type="SAM" id="MobiDB-lite"/>
    </source>
</evidence>
<dbReference type="InterPro" id="IPR016024">
    <property type="entry name" value="ARM-type_fold"/>
</dbReference>
<comment type="similarity">
    <text evidence="1">Belongs to the importin alpha family.</text>
</comment>
<dbReference type="InterPro" id="IPR000225">
    <property type="entry name" value="Armadillo"/>
</dbReference>
<feature type="compositionally biased region" description="Basic and acidic residues" evidence="5">
    <location>
        <begin position="407"/>
        <end position="417"/>
    </location>
</feature>
<dbReference type="PANTHER" id="PTHR23316">
    <property type="entry name" value="IMPORTIN ALPHA"/>
    <property type="match status" value="1"/>
</dbReference>
<evidence type="ECO:0000256" key="3">
    <source>
        <dbReference type="ARBA" id="ARBA00022927"/>
    </source>
</evidence>
<feature type="region of interest" description="Disordered" evidence="5">
    <location>
        <begin position="361"/>
        <end position="417"/>
    </location>
</feature>
<organism evidence="6 7">
    <name type="scientific">Seminavis robusta</name>
    <dbReference type="NCBI Taxonomy" id="568900"/>
    <lineage>
        <taxon>Eukaryota</taxon>
        <taxon>Sar</taxon>
        <taxon>Stramenopiles</taxon>
        <taxon>Ochrophyta</taxon>
        <taxon>Bacillariophyta</taxon>
        <taxon>Bacillariophyceae</taxon>
        <taxon>Bacillariophycidae</taxon>
        <taxon>Naviculales</taxon>
        <taxon>Naviculaceae</taxon>
        <taxon>Seminavis</taxon>
    </lineage>
</organism>